<evidence type="ECO:0000256" key="7">
    <source>
        <dbReference type="ARBA" id="ARBA00023004"/>
    </source>
</evidence>
<evidence type="ECO:0000259" key="16">
    <source>
        <dbReference type="Pfam" id="PF07715"/>
    </source>
</evidence>
<dbReference type="GO" id="GO:0015344">
    <property type="term" value="F:siderophore uptake transmembrane transporter activity"/>
    <property type="evidence" value="ECO:0007669"/>
    <property type="project" value="TreeGrafter"/>
</dbReference>
<dbReference type="STRING" id="377629.TERTU_3343"/>
<keyword evidence="2 12" id="KW-0813">Transport</keyword>
<comment type="similarity">
    <text evidence="12 13">Belongs to the TonB-dependent receptor family.</text>
</comment>
<dbReference type="Pfam" id="PF07715">
    <property type="entry name" value="Plug"/>
    <property type="match status" value="1"/>
</dbReference>
<evidence type="ECO:0000259" key="15">
    <source>
        <dbReference type="Pfam" id="PF00593"/>
    </source>
</evidence>
<dbReference type="KEGG" id="ttu:TERTU_3343"/>
<evidence type="ECO:0000256" key="3">
    <source>
        <dbReference type="ARBA" id="ARBA00022452"/>
    </source>
</evidence>
<keyword evidence="9 13" id="KW-0798">TonB box</keyword>
<organism evidence="17 18">
    <name type="scientific">Teredinibacter turnerae (strain ATCC 39867 / T7901)</name>
    <dbReference type="NCBI Taxonomy" id="377629"/>
    <lineage>
        <taxon>Bacteria</taxon>
        <taxon>Pseudomonadati</taxon>
        <taxon>Pseudomonadota</taxon>
        <taxon>Gammaproteobacteria</taxon>
        <taxon>Cellvibrionales</taxon>
        <taxon>Cellvibrionaceae</taxon>
        <taxon>Teredinibacter</taxon>
    </lineage>
</organism>
<dbReference type="HOGENOM" id="CLU_012070_1_0_6"/>
<keyword evidence="18" id="KW-1185">Reference proteome</keyword>
<evidence type="ECO:0000313" key="18">
    <source>
        <dbReference type="Proteomes" id="UP000009080"/>
    </source>
</evidence>
<dbReference type="InterPro" id="IPR000531">
    <property type="entry name" value="Beta-barrel_TonB"/>
</dbReference>
<gene>
    <name evidence="17" type="ordered locus">TERTU_3343</name>
</gene>
<keyword evidence="17" id="KW-0675">Receptor</keyword>
<dbReference type="Pfam" id="PF00593">
    <property type="entry name" value="TonB_dep_Rec_b-barrel"/>
    <property type="match status" value="1"/>
</dbReference>
<dbReference type="SUPFAM" id="SSF56935">
    <property type="entry name" value="Porins"/>
    <property type="match status" value="1"/>
</dbReference>
<evidence type="ECO:0000256" key="1">
    <source>
        <dbReference type="ARBA" id="ARBA00004571"/>
    </source>
</evidence>
<evidence type="ECO:0000256" key="13">
    <source>
        <dbReference type="RuleBase" id="RU003357"/>
    </source>
</evidence>
<evidence type="ECO:0000256" key="12">
    <source>
        <dbReference type="PROSITE-ProRule" id="PRU01360"/>
    </source>
</evidence>
<evidence type="ECO:0000256" key="10">
    <source>
        <dbReference type="ARBA" id="ARBA00023136"/>
    </source>
</evidence>
<evidence type="ECO:0000256" key="14">
    <source>
        <dbReference type="SAM" id="SignalP"/>
    </source>
</evidence>
<evidence type="ECO:0000256" key="11">
    <source>
        <dbReference type="ARBA" id="ARBA00023237"/>
    </source>
</evidence>
<dbReference type="RefSeq" id="WP_015818597.1">
    <property type="nucleotide sequence ID" value="NC_012997.1"/>
</dbReference>
<keyword evidence="11 12" id="KW-0998">Cell outer membrane</keyword>
<reference evidence="17 18" key="1">
    <citation type="journal article" date="2009" name="PLoS ONE">
        <title>The complete genome of Teredinibacter turnerae T7901: an intracellular endosymbiont of marine wood-boring bivalves (shipworms).</title>
        <authorList>
            <person name="Yang J.C."/>
            <person name="Madupu R."/>
            <person name="Durkin A.S."/>
            <person name="Ekborg N.A."/>
            <person name="Pedamallu C.S."/>
            <person name="Hostetler J.B."/>
            <person name="Radune D."/>
            <person name="Toms B.S."/>
            <person name="Henrissat B."/>
            <person name="Coutinho P.M."/>
            <person name="Schwarz S."/>
            <person name="Field L."/>
            <person name="Trindade-Silva A.E."/>
            <person name="Soares C.A.G."/>
            <person name="Elshahawi S."/>
            <person name="Hanora A."/>
            <person name="Schmidt E.W."/>
            <person name="Haygood M.G."/>
            <person name="Posfai J."/>
            <person name="Benner J."/>
            <person name="Madinger C."/>
            <person name="Nove J."/>
            <person name="Anton B."/>
            <person name="Chaudhary K."/>
            <person name="Foster J."/>
            <person name="Holman A."/>
            <person name="Kumar S."/>
            <person name="Lessard P.A."/>
            <person name="Luyten Y.A."/>
            <person name="Slatko B."/>
            <person name="Wood N."/>
            <person name="Wu B."/>
            <person name="Teplitski M."/>
            <person name="Mougous J.D."/>
            <person name="Ward N."/>
            <person name="Eisen J.A."/>
            <person name="Badger J.H."/>
            <person name="Distel D.L."/>
        </authorList>
    </citation>
    <scope>NUCLEOTIDE SEQUENCE [LARGE SCALE GENOMIC DNA]</scope>
    <source>
        <strain evidence="18">ATCC 39867 / T7901</strain>
    </source>
</reference>
<dbReference type="EMBL" id="CP001614">
    <property type="protein sequence ID" value="ACR12485.1"/>
    <property type="molecule type" value="Genomic_DNA"/>
</dbReference>
<dbReference type="OrthoDB" id="7386960at2"/>
<proteinExistence type="inferred from homology"/>
<feature type="signal peptide" evidence="14">
    <location>
        <begin position="1"/>
        <end position="27"/>
    </location>
</feature>
<comment type="subcellular location">
    <subcellularLocation>
        <location evidence="1 12">Cell outer membrane</location>
        <topology evidence="1 12">Multi-pass membrane protein</topology>
    </subcellularLocation>
</comment>
<sequence length="816" mass="87713">MNTRRNPKLLSLAISAIVAGIPLGATAQNSNQRQVEEVIVTGQLESRSNLETSLTVSSLSQDELLQTAPRSVGEVFRTIPGVRTESSSGEGNLNLSIRGVPVASGGAKYVQLLEDGMPVLQFGDIIVGNADIFLKADSTLNRVEVLKGGSAAALASNSPAGVINFISKTGEEEGGSIAQTIGLDYDISRTDFEFGSPISDTLRFHVGGFYRTGKGERETQFTSAEGGQIKFNITKDFENGYARLYFKHLDDRTPAYLPMPVAVSGSNGSATVDDIPGFDITSASNISKDLLTIQTVNGRRSSIADGYHAKSDAVGVDFSFELEDDWTLNLKARSAKNSGSFTGAFSASIFDMSGGGFDPSSISSAPALMGATQLGSLDGHIYSDAELRNLNGNGLVQNIRTFDNDLSDLSNSTLDMNLTKNFDNFRITGGVYRATQHIDVEWYWQTYIQDVSDDASLLDAYDADGNKLTEGGLVSHGAPDWGYCCTRDTDLDYTIDAYYVAGDWDVNEKVRIDLVVRSDSGEGTGYYSFAPSTAVNGGTDVDGDGAIQNVEQDAAVFDPRSNRTISYDWNYTSFSLGANYLLNETLSLYTRLSKGGRANADRLGDGGFFQNGTAVSGSVVNEIRSLEFGSKFETADLGGSAAIFYVETDDVNSEGTNGSGDAAVVRDYESLGLELEGYYTRGIFNLRGNLTWTDAEIVDSNNPDLVGNTPRRQADFTYALVPSVELDKASVGLTIIGTTDAPAQDSNEFMMPGYTYVNLFADYQLADNLSVELAVNNLFDEVGITESEEGNIEGANYIRARSIAGTSSTVTLRYKF</sequence>
<name>C5BQK9_TERTT</name>
<dbReference type="eggNOG" id="COG1629">
    <property type="taxonomic scope" value="Bacteria"/>
</dbReference>
<dbReference type="PANTHER" id="PTHR32552">
    <property type="entry name" value="FERRICHROME IRON RECEPTOR-RELATED"/>
    <property type="match status" value="1"/>
</dbReference>
<accession>C5BQK9</accession>
<dbReference type="GO" id="GO:0009279">
    <property type="term" value="C:cell outer membrane"/>
    <property type="evidence" value="ECO:0007669"/>
    <property type="project" value="UniProtKB-SubCell"/>
</dbReference>
<dbReference type="Gene3D" id="2.170.130.10">
    <property type="entry name" value="TonB-dependent receptor, plug domain"/>
    <property type="match status" value="1"/>
</dbReference>
<evidence type="ECO:0000256" key="9">
    <source>
        <dbReference type="ARBA" id="ARBA00023077"/>
    </source>
</evidence>
<feature type="chain" id="PRO_5002949044" evidence="14">
    <location>
        <begin position="28"/>
        <end position="816"/>
    </location>
</feature>
<dbReference type="Proteomes" id="UP000009080">
    <property type="component" value="Chromosome"/>
</dbReference>
<feature type="domain" description="TonB-dependent receptor plug" evidence="16">
    <location>
        <begin position="50"/>
        <end position="162"/>
    </location>
</feature>
<evidence type="ECO:0000256" key="4">
    <source>
        <dbReference type="ARBA" id="ARBA00022496"/>
    </source>
</evidence>
<dbReference type="InterPro" id="IPR012910">
    <property type="entry name" value="Plug_dom"/>
</dbReference>
<keyword evidence="7" id="KW-0408">Iron</keyword>
<feature type="domain" description="TonB-dependent receptor-like beta-barrel" evidence="15">
    <location>
        <begin position="298"/>
        <end position="778"/>
    </location>
</feature>
<dbReference type="InterPro" id="IPR037066">
    <property type="entry name" value="Plug_dom_sf"/>
</dbReference>
<evidence type="ECO:0000256" key="8">
    <source>
        <dbReference type="ARBA" id="ARBA00023065"/>
    </source>
</evidence>
<dbReference type="InterPro" id="IPR036942">
    <property type="entry name" value="Beta-barrel_TonB_sf"/>
</dbReference>
<evidence type="ECO:0000256" key="6">
    <source>
        <dbReference type="ARBA" id="ARBA00022729"/>
    </source>
</evidence>
<keyword evidence="8" id="KW-0406">Ion transport</keyword>
<protein>
    <submittedName>
        <fullName evidence="17">TonB-dependent receptor</fullName>
    </submittedName>
</protein>
<dbReference type="AlphaFoldDB" id="C5BQK9"/>
<keyword evidence="5 12" id="KW-0812">Transmembrane</keyword>
<dbReference type="Gene3D" id="2.40.170.20">
    <property type="entry name" value="TonB-dependent receptor, beta-barrel domain"/>
    <property type="match status" value="1"/>
</dbReference>
<keyword evidence="4" id="KW-0410">Iron transport</keyword>
<evidence type="ECO:0000313" key="17">
    <source>
        <dbReference type="EMBL" id="ACR12485.1"/>
    </source>
</evidence>
<dbReference type="eggNOG" id="COG4771">
    <property type="taxonomic scope" value="Bacteria"/>
</dbReference>
<dbReference type="PROSITE" id="PS52016">
    <property type="entry name" value="TONB_DEPENDENT_REC_3"/>
    <property type="match status" value="1"/>
</dbReference>
<keyword evidence="3 12" id="KW-1134">Transmembrane beta strand</keyword>
<dbReference type="InterPro" id="IPR039426">
    <property type="entry name" value="TonB-dep_rcpt-like"/>
</dbReference>
<evidence type="ECO:0000256" key="5">
    <source>
        <dbReference type="ARBA" id="ARBA00022692"/>
    </source>
</evidence>
<evidence type="ECO:0000256" key="2">
    <source>
        <dbReference type="ARBA" id="ARBA00022448"/>
    </source>
</evidence>
<keyword evidence="6 14" id="KW-0732">Signal</keyword>
<dbReference type="PANTHER" id="PTHR32552:SF89">
    <property type="entry name" value="CATECHOLATE SIDEROPHORE RECEPTOR FIU"/>
    <property type="match status" value="1"/>
</dbReference>
<keyword evidence="10 12" id="KW-0472">Membrane</keyword>